<dbReference type="Pfam" id="PF00440">
    <property type="entry name" value="TetR_N"/>
    <property type="match status" value="1"/>
</dbReference>
<dbReference type="SUPFAM" id="SSF47413">
    <property type="entry name" value="lambda repressor-like DNA-binding domains"/>
    <property type="match status" value="1"/>
</dbReference>
<dbReference type="InterPro" id="IPR000843">
    <property type="entry name" value="HTH_LacI"/>
</dbReference>
<dbReference type="InterPro" id="IPR028082">
    <property type="entry name" value="Peripla_BP_I"/>
</dbReference>
<keyword evidence="1" id="KW-0678">Repressor</keyword>
<keyword evidence="9" id="KW-1185">Reference proteome</keyword>
<evidence type="ECO:0000256" key="4">
    <source>
        <dbReference type="ARBA" id="ARBA00023163"/>
    </source>
</evidence>
<dbReference type="InterPro" id="IPR009057">
    <property type="entry name" value="Homeodomain-like_sf"/>
</dbReference>
<dbReference type="InterPro" id="IPR046335">
    <property type="entry name" value="LacI/GalR-like_sensor"/>
</dbReference>
<dbReference type="EMBL" id="JAKFHA010000008">
    <property type="protein sequence ID" value="MCF2528853.1"/>
    <property type="molecule type" value="Genomic_DNA"/>
</dbReference>
<dbReference type="GO" id="GO:0003700">
    <property type="term" value="F:DNA-binding transcription factor activity"/>
    <property type="evidence" value="ECO:0007669"/>
    <property type="project" value="TreeGrafter"/>
</dbReference>
<dbReference type="PANTHER" id="PTHR30146">
    <property type="entry name" value="LACI-RELATED TRANSCRIPTIONAL REPRESSOR"/>
    <property type="match status" value="1"/>
</dbReference>
<dbReference type="InterPro" id="IPR001647">
    <property type="entry name" value="HTH_TetR"/>
</dbReference>
<dbReference type="Gene3D" id="1.10.260.40">
    <property type="entry name" value="lambda repressor-like DNA-binding domains"/>
    <property type="match status" value="1"/>
</dbReference>
<dbReference type="Proteomes" id="UP001165378">
    <property type="component" value="Unassembled WGS sequence"/>
</dbReference>
<dbReference type="SUPFAM" id="SSF46689">
    <property type="entry name" value="Homeodomain-like"/>
    <property type="match status" value="1"/>
</dbReference>
<evidence type="ECO:0000256" key="2">
    <source>
        <dbReference type="ARBA" id="ARBA00023015"/>
    </source>
</evidence>
<gene>
    <name evidence="8" type="ORF">LZ495_16740</name>
</gene>
<evidence type="ECO:0000259" key="6">
    <source>
        <dbReference type="PROSITE" id="PS50932"/>
    </source>
</evidence>
<dbReference type="AlphaFoldDB" id="A0AA41TZI5"/>
<evidence type="ECO:0000313" key="8">
    <source>
        <dbReference type="EMBL" id="MCF2528853.1"/>
    </source>
</evidence>
<keyword evidence="2" id="KW-0805">Transcription regulation</keyword>
<dbReference type="Gene3D" id="3.40.50.2300">
    <property type="match status" value="2"/>
</dbReference>
<accession>A0AA41TZI5</accession>
<dbReference type="InterPro" id="IPR036271">
    <property type="entry name" value="Tet_transcr_reg_TetR-rel_C_sf"/>
</dbReference>
<dbReference type="PRINTS" id="PR00455">
    <property type="entry name" value="HTHTETR"/>
</dbReference>
<organism evidence="8 9">
    <name type="scientific">Yinghuangia soli</name>
    <dbReference type="NCBI Taxonomy" id="2908204"/>
    <lineage>
        <taxon>Bacteria</taxon>
        <taxon>Bacillati</taxon>
        <taxon>Actinomycetota</taxon>
        <taxon>Actinomycetes</taxon>
        <taxon>Kitasatosporales</taxon>
        <taxon>Streptomycetaceae</taxon>
        <taxon>Yinghuangia</taxon>
    </lineage>
</organism>
<comment type="caution">
    <text evidence="8">The sequence shown here is derived from an EMBL/GenBank/DDBJ whole genome shotgun (WGS) entry which is preliminary data.</text>
</comment>
<proteinExistence type="predicted"/>
<dbReference type="SUPFAM" id="SSF48498">
    <property type="entry name" value="Tetracyclin repressor-like, C-terminal domain"/>
    <property type="match status" value="1"/>
</dbReference>
<evidence type="ECO:0000256" key="5">
    <source>
        <dbReference type="PROSITE-ProRule" id="PRU00335"/>
    </source>
</evidence>
<dbReference type="PROSITE" id="PS50977">
    <property type="entry name" value="HTH_TETR_2"/>
    <property type="match status" value="1"/>
</dbReference>
<dbReference type="PANTHER" id="PTHR30146:SF109">
    <property type="entry name" value="HTH-TYPE TRANSCRIPTIONAL REGULATOR GALS"/>
    <property type="match status" value="1"/>
</dbReference>
<evidence type="ECO:0000256" key="3">
    <source>
        <dbReference type="ARBA" id="ARBA00023125"/>
    </source>
</evidence>
<protein>
    <submittedName>
        <fullName evidence="8">Substrate-binding domain-containing protein</fullName>
    </submittedName>
</protein>
<dbReference type="RefSeq" id="WP_235053017.1">
    <property type="nucleotide sequence ID" value="NZ_JAKFHA010000008.1"/>
</dbReference>
<keyword evidence="3 5" id="KW-0238">DNA-binding</keyword>
<reference evidence="8" key="1">
    <citation type="submission" date="2022-01" db="EMBL/GenBank/DDBJ databases">
        <title>Genome-Based Taxonomic Classification of the Phylum Actinobacteria.</title>
        <authorList>
            <person name="Gao Y."/>
        </authorList>
    </citation>
    <scope>NUCLEOTIDE SEQUENCE</scope>
    <source>
        <strain evidence="8">KLBMP 8922</strain>
    </source>
</reference>
<evidence type="ECO:0000259" key="7">
    <source>
        <dbReference type="PROSITE" id="PS50977"/>
    </source>
</evidence>
<dbReference type="InterPro" id="IPR039538">
    <property type="entry name" value="BetI_C"/>
</dbReference>
<dbReference type="PROSITE" id="PS00356">
    <property type="entry name" value="HTH_LACI_1"/>
    <property type="match status" value="1"/>
</dbReference>
<dbReference type="GO" id="GO:0000976">
    <property type="term" value="F:transcription cis-regulatory region binding"/>
    <property type="evidence" value="ECO:0007669"/>
    <property type="project" value="TreeGrafter"/>
</dbReference>
<feature type="DNA-binding region" description="H-T-H motif" evidence="5">
    <location>
        <begin position="41"/>
        <end position="60"/>
    </location>
</feature>
<dbReference type="Pfam" id="PF13377">
    <property type="entry name" value="Peripla_BP_3"/>
    <property type="match status" value="1"/>
</dbReference>
<dbReference type="CDD" id="cd06267">
    <property type="entry name" value="PBP1_LacI_sugar_binding-like"/>
    <property type="match status" value="1"/>
</dbReference>
<feature type="domain" description="HTH tetR-type" evidence="7">
    <location>
        <begin position="18"/>
        <end position="78"/>
    </location>
</feature>
<keyword evidence="4" id="KW-0804">Transcription</keyword>
<dbReference type="Gene3D" id="1.10.357.10">
    <property type="entry name" value="Tetracycline Repressor, domain 2"/>
    <property type="match status" value="1"/>
</dbReference>
<dbReference type="Pfam" id="PF00356">
    <property type="entry name" value="LacI"/>
    <property type="match status" value="1"/>
</dbReference>
<evidence type="ECO:0000256" key="1">
    <source>
        <dbReference type="ARBA" id="ARBA00022491"/>
    </source>
</evidence>
<sequence>MTDQQRGTGKRGPYRKSVELRREILDAALKVFARDGYRASSVRDIAEAAGITAPGLLHHFGSKSALLIEALRHREQIDGSFSAGRDLRGSGALLAVVELAEYNTRQRGLAELFCVLSAEATSSEHPAHEYFKQRYDWFRDYVGQGFAQLAEGGDLRPGVDPVRAARSTVALLDGLQTQWLLDPGAVDMPGDLRQYFRSLVTEESWALAVARRAGRADAPAAEADTADTAPGTAPHAGRTVTIQDIADRTGVSIASVSRALNGKPGVSAATRGLVVEAAKELGFTGSSVARALKSGRTGRIAVTLPWLDTPYTARILAGIAQTLDDHGYSLAVGTTKDQHGRVRPVLDKLGRHGFDGALVVLPPGGAKDLASPATAGRPVVVVDPLAEMDLPTVACDNVAGGAAAVRHLLALGHRRIGILTGEDGIPATRDRLAGARAVLAEAGVWDESLVRTCAFLDPATSIAATHALLAADDRPTAVFAMNDRLASGAYRAVAALGLEVPRDLAVVGFDDDQIAALLTPPLTTVRQPLDLLGAAAARLLLDRLDGLDDGAPLVALPPQLVVRDSTAAPQER</sequence>
<feature type="domain" description="HTH lacI-type" evidence="6">
    <location>
        <begin position="240"/>
        <end position="294"/>
    </location>
</feature>
<dbReference type="SUPFAM" id="SSF53822">
    <property type="entry name" value="Periplasmic binding protein-like I"/>
    <property type="match status" value="1"/>
</dbReference>
<dbReference type="InterPro" id="IPR010982">
    <property type="entry name" value="Lambda_DNA-bd_dom_sf"/>
</dbReference>
<dbReference type="CDD" id="cd01392">
    <property type="entry name" value="HTH_LacI"/>
    <property type="match status" value="1"/>
</dbReference>
<evidence type="ECO:0000313" key="9">
    <source>
        <dbReference type="Proteomes" id="UP001165378"/>
    </source>
</evidence>
<dbReference type="SMART" id="SM00354">
    <property type="entry name" value="HTH_LACI"/>
    <property type="match status" value="1"/>
</dbReference>
<name>A0AA41TZI5_9ACTN</name>
<dbReference type="Pfam" id="PF13977">
    <property type="entry name" value="TetR_C_6"/>
    <property type="match status" value="1"/>
</dbReference>
<dbReference type="PROSITE" id="PS50932">
    <property type="entry name" value="HTH_LACI_2"/>
    <property type="match status" value="1"/>
</dbReference>